<dbReference type="Pfam" id="PF03087">
    <property type="entry name" value="BPS1"/>
    <property type="match status" value="1"/>
</dbReference>
<dbReference type="EMBL" id="GBRH01208057">
    <property type="protein sequence ID" value="JAD89838.1"/>
    <property type="molecule type" value="Transcribed_RNA"/>
</dbReference>
<dbReference type="GO" id="GO:0048364">
    <property type="term" value="P:root development"/>
    <property type="evidence" value="ECO:0007669"/>
    <property type="project" value="InterPro"/>
</dbReference>
<accession>A0A0A9DT16</accession>
<organism evidence="1">
    <name type="scientific">Arundo donax</name>
    <name type="common">Giant reed</name>
    <name type="synonym">Donax arundinaceus</name>
    <dbReference type="NCBI Taxonomy" id="35708"/>
    <lineage>
        <taxon>Eukaryota</taxon>
        <taxon>Viridiplantae</taxon>
        <taxon>Streptophyta</taxon>
        <taxon>Embryophyta</taxon>
        <taxon>Tracheophyta</taxon>
        <taxon>Spermatophyta</taxon>
        <taxon>Magnoliopsida</taxon>
        <taxon>Liliopsida</taxon>
        <taxon>Poales</taxon>
        <taxon>Poaceae</taxon>
        <taxon>PACMAD clade</taxon>
        <taxon>Arundinoideae</taxon>
        <taxon>Arundineae</taxon>
        <taxon>Arundo</taxon>
    </lineage>
</organism>
<dbReference type="InterPro" id="IPR004320">
    <property type="entry name" value="BPS1_pln"/>
</dbReference>
<reference evidence="1" key="2">
    <citation type="journal article" date="2015" name="Data Brief">
        <title>Shoot transcriptome of the giant reed, Arundo donax.</title>
        <authorList>
            <person name="Barrero R.A."/>
            <person name="Guerrero F.D."/>
            <person name="Moolhuijzen P."/>
            <person name="Goolsby J.A."/>
            <person name="Tidwell J."/>
            <person name="Bellgard S.E."/>
            <person name="Bellgard M.I."/>
        </authorList>
    </citation>
    <scope>NUCLEOTIDE SEQUENCE</scope>
    <source>
        <tissue evidence="1">Shoot tissue taken approximately 20 cm above the soil surface</tissue>
    </source>
</reference>
<protein>
    <submittedName>
        <fullName evidence="1">Uncharacterized protein</fullName>
    </submittedName>
</protein>
<dbReference type="PANTHER" id="PTHR33070:SF106">
    <property type="entry name" value="OS08G0553750 PROTEIN"/>
    <property type="match status" value="1"/>
</dbReference>
<sequence length="235" mass="26274">MACHLRSASVPSSPRSNETSIEEQLQNLEAAVSSPSTTMDTMCDGLTKLGSIYNRIGELICLPSGLRQQRKAVEEELERSLVLLDLCNTMQESFAELKASVQEMQLALKRGEEVAVQAKVHSYIRLAKKVQKQYKKINKSASDTEGCRVVKLLAEAREIAVSMLESTLHLLSKQIVMPSPSKWSLVSKAFQKKRIVCKEQLQALELDIVDLESVVETLFRRLIQSRVSLLNTLSL</sequence>
<evidence type="ECO:0000313" key="1">
    <source>
        <dbReference type="EMBL" id="JAD89838.1"/>
    </source>
</evidence>
<dbReference type="AlphaFoldDB" id="A0A0A9DT16"/>
<reference evidence="1" key="1">
    <citation type="submission" date="2014-09" db="EMBL/GenBank/DDBJ databases">
        <authorList>
            <person name="Magalhaes I.L.F."/>
            <person name="Oliveira U."/>
            <person name="Santos F.R."/>
            <person name="Vidigal T.H.D.A."/>
            <person name="Brescovit A.D."/>
            <person name="Santos A.J."/>
        </authorList>
    </citation>
    <scope>NUCLEOTIDE SEQUENCE</scope>
    <source>
        <tissue evidence="1">Shoot tissue taken approximately 20 cm above the soil surface</tissue>
    </source>
</reference>
<name>A0A0A9DT16_ARUDO</name>
<dbReference type="GO" id="GO:0048367">
    <property type="term" value="P:shoot system development"/>
    <property type="evidence" value="ECO:0007669"/>
    <property type="project" value="InterPro"/>
</dbReference>
<proteinExistence type="predicted"/>
<dbReference type="PANTHER" id="PTHR33070">
    <property type="entry name" value="OS06G0725500 PROTEIN"/>
    <property type="match status" value="1"/>
</dbReference>